<evidence type="ECO:0000256" key="7">
    <source>
        <dbReference type="ARBA" id="ARBA00022968"/>
    </source>
</evidence>
<name>A0A9P0PN28_ACAOB</name>
<keyword evidence="8 11" id="KW-1133">Transmembrane helix</keyword>
<dbReference type="GO" id="GO:0033842">
    <property type="term" value="F:N-acetyl-beta-glucosaminyl-derivative 4-beta-N-acetylgalactosaminyltransferase activity"/>
    <property type="evidence" value="ECO:0007669"/>
    <property type="project" value="TreeGrafter"/>
</dbReference>
<dbReference type="InterPro" id="IPR003859">
    <property type="entry name" value="Galactosyl_T"/>
</dbReference>
<feature type="transmembrane region" description="Helical" evidence="11">
    <location>
        <begin position="6"/>
        <end position="22"/>
    </location>
</feature>
<dbReference type="GO" id="GO:0006688">
    <property type="term" value="P:glycosphingolipid biosynthetic process"/>
    <property type="evidence" value="ECO:0007669"/>
    <property type="project" value="TreeGrafter"/>
</dbReference>
<dbReference type="GO" id="GO:0005794">
    <property type="term" value="C:Golgi apparatus"/>
    <property type="evidence" value="ECO:0007669"/>
    <property type="project" value="TreeGrafter"/>
</dbReference>
<dbReference type="OrthoDB" id="10038994at2759"/>
<evidence type="ECO:0000313" key="14">
    <source>
        <dbReference type="EMBL" id="CAH1990447.1"/>
    </source>
</evidence>
<comment type="pathway">
    <text evidence="2 11">Protein modification; protein glycosylation.</text>
</comment>
<dbReference type="EMBL" id="CAKOFQ010007088">
    <property type="protein sequence ID" value="CAH1990447.1"/>
    <property type="molecule type" value="Genomic_DNA"/>
</dbReference>
<accession>A0A9P0PN28</accession>
<dbReference type="GO" id="GO:0008378">
    <property type="term" value="F:galactosyltransferase activity"/>
    <property type="evidence" value="ECO:0007669"/>
    <property type="project" value="TreeGrafter"/>
</dbReference>
<keyword evidence="11" id="KW-0464">Manganese</keyword>
<dbReference type="GO" id="GO:0005975">
    <property type="term" value="P:carbohydrate metabolic process"/>
    <property type="evidence" value="ECO:0007669"/>
    <property type="project" value="InterPro"/>
</dbReference>
<proteinExistence type="inferred from homology"/>
<dbReference type="Proteomes" id="UP001152888">
    <property type="component" value="Unassembled WGS sequence"/>
</dbReference>
<keyword evidence="7 11" id="KW-0735">Signal-anchor</keyword>
<evidence type="ECO:0000256" key="9">
    <source>
        <dbReference type="ARBA" id="ARBA00023136"/>
    </source>
</evidence>
<dbReference type="PANTHER" id="PTHR19300:SF48">
    <property type="entry name" value="BETA-1,4-N-ACETYLGALACTOSAMINYLTRANSFERASE"/>
    <property type="match status" value="1"/>
</dbReference>
<dbReference type="SUPFAM" id="SSF53448">
    <property type="entry name" value="Nucleotide-diphospho-sugar transferases"/>
    <property type="match status" value="1"/>
</dbReference>
<evidence type="ECO:0000256" key="1">
    <source>
        <dbReference type="ARBA" id="ARBA00004606"/>
    </source>
</evidence>
<organism evidence="14 15">
    <name type="scientific">Acanthoscelides obtectus</name>
    <name type="common">Bean weevil</name>
    <name type="synonym">Bruchus obtectus</name>
    <dbReference type="NCBI Taxonomy" id="200917"/>
    <lineage>
        <taxon>Eukaryota</taxon>
        <taxon>Metazoa</taxon>
        <taxon>Ecdysozoa</taxon>
        <taxon>Arthropoda</taxon>
        <taxon>Hexapoda</taxon>
        <taxon>Insecta</taxon>
        <taxon>Pterygota</taxon>
        <taxon>Neoptera</taxon>
        <taxon>Endopterygota</taxon>
        <taxon>Coleoptera</taxon>
        <taxon>Polyphaga</taxon>
        <taxon>Cucujiformia</taxon>
        <taxon>Chrysomeloidea</taxon>
        <taxon>Chrysomelidae</taxon>
        <taxon>Bruchinae</taxon>
        <taxon>Bruchini</taxon>
        <taxon>Acanthoscelides</taxon>
    </lineage>
</organism>
<evidence type="ECO:0000313" key="15">
    <source>
        <dbReference type="Proteomes" id="UP001152888"/>
    </source>
</evidence>
<dbReference type="EC" id="2.4.1.-" evidence="11"/>
<reference evidence="14" key="1">
    <citation type="submission" date="2022-03" db="EMBL/GenBank/DDBJ databases">
        <authorList>
            <person name="Sayadi A."/>
        </authorList>
    </citation>
    <scope>NUCLEOTIDE SEQUENCE</scope>
</reference>
<comment type="cofactor">
    <cofactor evidence="11">
        <name>Mn(2+)</name>
        <dbReference type="ChEBI" id="CHEBI:29035"/>
    </cofactor>
</comment>
<gene>
    <name evidence="14" type="ORF">ACAOBT_LOCUS19673</name>
</gene>
<feature type="domain" description="Galactosyltransferase C-terminal" evidence="12">
    <location>
        <begin position="184"/>
        <end position="260"/>
    </location>
</feature>
<dbReference type="InterPro" id="IPR027791">
    <property type="entry name" value="Galactosyl_T_C"/>
</dbReference>
<keyword evidence="6 11" id="KW-0812">Transmembrane</keyword>
<keyword evidence="9 11" id="KW-0472">Membrane</keyword>
<feature type="domain" description="Galactosyltransferase N-terminal" evidence="13">
    <location>
        <begin position="81"/>
        <end position="180"/>
    </location>
</feature>
<evidence type="ECO:0000256" key="2">
    <source>
        <dbReference type="ARBA" id="ARBA00004922"/>
    </source>
</evidence>
<dbReference type="InterPro" id="IPR029044">
    <property type="entry name" value="Nucleotide-diphossugar_trans"/>
</dbReference>
<protein>
    <recommendedName>
        <fullName evidence="11">Beta-1,4-N-acetylgalactosaminyltransferase</fullName>
        <ecNumber evidence="11">2.4.1.-</ecNumber>
    </recommendedName>
    <alternativeName>
        <fullName evidence="11">Beta-4-GalNAcT</fullName>
    </alternativeName>
</protein>
<evidence type="ECO:0000256" key="4">
    <source>
        <dbReference type="ARBA" id="ARBA00022676"/>
    </source>
</evidence>
<evidence type="ECO:0000256" key="8">
    <source>
        <dbReference type="ARBA" id="ARBA00022989"/>
    </source>
</evidence>
<keyword evidence="15" id="KW-1185">Reference proteome</keyword>
<keyword evidence="10 11" id="KW-0325">Glycoprotein</keyword>
<evidence type="ECO:0000256" key="5">
    <source>
        <dbReference type="ARBA" id="ARBA00022679"/>
    </source>
</evidence>
<evidence type="ECO:0000256" key="10">
    <source>
        <dbReference type="ARBA" id="ARBA00023180"/>
    </source>
</evidence>
<dbReference type="Pfam" id="PF13733">
    <property type="entry name" value="Glyco_transf_7N"/>
    <property type="match status" value="1"/>
</dbReference>
<dbReference type="PANTHER" id="PTHR19300">
    <property type="entry name" value="BETA-1,4-GALACTOSYLTRANSFERASE"/>
    <property type="match status" value="1"/>
</dbReference>
<dbReference type="AlphaFoldDB" id="A0A9P0PN28"/>
<comment type="function">
    <text evidence="11">Catalyzes the transfer of galactose onto proteins or lipids.</text>
</comment>
<comment type="subcellular location">
    <subcellularLocation>
        <location evidence="1 11">Membrane</location>
        <topology evidence="1 11">Single-pass type II membrane protein</topology>
    </subcellularLocation>
</comment>
<evidence type="ECO:0000256" key="6">
    <source>
        <dbReference type="ARBA" id="ARBA00022692"/>
    </source>
</evidence>
<keyword evidence="4 11" id="KW-0328">Glycosyltransferase</keyword>
<dbReference type="InterPro" id="IPR027995">
    <property type="entry name" value="Galactosyl_T_N"/>
</dbReference>
<dbReference type="GO" id="GO:0016020">
    <property type="term" value="C:membrane"/>
    <property type="evidence" value="ECO:0007669"/>
    <property type="project" value="UniProtKB-SubCell"/>
</dbReference>
<evidence type="ECO:0000259" key="12">
    <source>
        <dbReference type="Pfam" id="PF02709"/>
    </source>
</evidence>
<keyword evidence="5 11" id="KW-0808">Transferase</keyword>
<sequence length="306" mass="35062">MLINVILAVGLAILMILVYFPGRHARHYSYIRVENVLDEILWAAPVQSKLKNCSYEDIIVKNVDVDISSIYGTRYFEIPLKGGEYKPKNCTPLIKTALIVPYRNRATHLKVFLNYMHHFLQNQRIHYQIFIVDQNDTLPFNRAKMLNYGAKIAIEMGYPCLILHDVDLIPINTGNIYGCSKTPRHMSSSLDTFRYNLPYLTLFGGAVAILSSQFKQVNGMSNKFYGWGAEDDDFYRRLITNGITPYRFSPEISRYTMLPHVKEIASSERFTVLAQGSEQHKVDGLSSLSDESVIKQEDLYTHIFAS</sequence>
<comment type="caution">
    <text evidence="14">The sequence shown here is derived from an EMBL/GenBank/DDBJ whole genome shotgun (WGS) entry which is preliminary data.</text>
</comment>
<comment type="similarity">
    <text evidence="3 11">Belongs to the glycosyltransferase 7 family.</text>
</comment>
<evidence type="ECO:0000256" key="11">
    <source>
        <dbReference type="RuleBase" id="RU368121"/>
    </source>
</evidence>
<dbReference type="PRINTS" id="PR02050">
    <property type="entry name" value="B14GALTRFASE"/>
</dbReference>
<keyword evidence="11" id="KW-0479">Metal-binding</keyword>
<dbReference type="Pfam" id="PF02709">
    <property type="entry name" value="Glyco_transf_7C"/>
    <property type="match status" value="1"/>
</dbReference>
<evidence type="ECO:0000259" key="13">
    <source>
        <dbReference type="Pfam" id="PF13733"/>
    </source>
</evidence>
<dbReference type="Gene3D" id="3.90.550.10">
    <property type="entry name" value="Spore Coat Polysaccharide Biosynthesis Protein SpsA, Chain A"/>
    <property type="match status" value="1"/>
</dbReference>
<dbReference type="GO" id="GO:0046872">
    <property type="term" value="F:metal ion binding"/>
    <property type="evidence" value="ECO:0007669"/>
    <property type="project" value="UniProtKB-UniRule"/>
</dbReference>
<evidence type="ECO:0000256" key="3">
    <source>
        <dbReference type="ARBA" id="ARBA00005735"/>
    </source>
</evidence>